<accession>A0A9P7J820</accession>
<dbReference type="EMBL" id="JABBWG010000041">
    <property type="protein sequence ID" value="KAG1807861.1"/>
    <property type="molecule type" value="Genomic_DNA"/>
</dbReference>
<reference evidence="1" key="1">
    <citation type="journal article" date="2020" name="New Phytol.">
        <title>Comparative genomics reveals dynamic genome evolution in host specialist ectomycorrhizal fungi.</title>
        <authorList>
            <person name="Lofgren L.A."/>
            <person name="Nguyen N.H."/>
            <person name="Vilgalys R."/>
            <person name="Ruytinx J."/>
            <person name="Liao H.L."/>
            <person name="Branco S."/>
            <person name="Kuo A."/>
            <person name="LaButti K."/>
            <person name="Lipzen A."/>
            <person name="Andreopoulos W."/>
            <person name="Pangilinan J."/>
            <person name="Riley R."/>
            <person name="Hundley H."/>
            <person name="Na H."/>
            <person name="Barry K."/>
            <person name="Grigoriev I.V."/>
            <person name="Stajich J.E."/>
            <person name="Kennedy P.G."/>
        </authorList>
    </citation>
    <scope>NUCLEOTIDE SEQUENCE</scope>
    <source>
        <strain evidence="1">MN1</strain>
    </source>
</reference>
<evidence type="ECO:0000313" key="1">
    <source>
        <dbReference type="EMBL" id="KAG1807861.1"/>
    </source>
</evidence>
<dbReference type="RefSeq" id="XP_041188319.1">
    <property type="nucleotide sequence ID" value="XM_041336821.1"/>
</dbReference>
<name>A0A9P7J820_9AGAM</name>
<dbReference type="GeneID" id="64630837"/>
<dbReference type="Proteomes" id="UP000807769">
    <property type="component" value="Unassembled WGS sequence"/>
</dbReference>
<protein>
    <submittedName>
        <fullName evidence="1">Uncharacterized protein</fullName>
    </submittedName>
</protein>
<proteinExistence type="predicted"/>
<sequence length="142" mass="16152">MSAILRATLALFVSTPNPCDIDIPATFRELGIYQNVKNTGFACRIHVVTFPMFQFGNLNWICIVVLDDFPQHSNVVLTIHLVLKSSCQRQTSVICKFACRKYPVLKNLISIPSSSPRCLKHKPFRLRNYIVSVAYTCPSRYN</sequence>
<evidence type="ECO:0000313" key="2">
    <source>
        <dbReference type="Proteomes" id="UP000807769"/>
    </source>
</evidence>
<comment type="caution">
    <text evidence="1">The sequence shown here is derived from an EMBL/GenBank/DDBJ whole genome shotgun (WGS) entry which is preliminary data.</text>
</comment>
<keyword evidence="2" id="KW-1185">Reference proteome</keyword>
<organism evidence="1 2">
    <name type="scientific">Suillus subaureus</name>
    <dbReference type="NCBI Taxonomy" id="48587"/>
    <lineage>
        <taxon>Eukaryota</taxon>
        <taxon>Fungi</taxon>
        <taxon>Dikarya</taxon>
        <taxon>Basidiomycota</taxon>
        <taxon>Agaricomycotina</taxon>
        <taxon>Agaricomycetes</taxon>
        <taxon>Agaricomycetidae</taxon>
        <taxon>Boletales</taxon>
        <taxon>Suillineae</taxon>
        <taxon>Suillaceae</taxon>
        <taxon>Suillus</taxon>
    </lineage>
</organism>
<dbReference type="AlphaFoldDB" id="A0A9P7J820"/>
<gene>
    <name evidence="1" type="ORF">BJ212DRAFT_1385924</name>
</gene>